<protein>
    <submittedName>
        <fullName evidence="3">X-ray repair cross-complementing protein 6</fullName>
    </submittedName>
</protein>
<evidence type="ECO:0000256" key="1">
    <source>
        <dbReference type="SAM" id="MobiDB-lite"/>
    </source>
</evidence>
<comment type="caution">
    <text evidence="3">The sequence shown here is derived from an EMBL/GenBank/DDBJ whole genome shotgun (WGS) entry which is preliminary data.</text>
</comment>
<dbReference type="Pfam" id="PF03731">
    <property type="entry name" value="Ku_N"/>
    <property type="match status" value="1"/>
</dbReference>
<dbReference type="AlphaFoldDB" id="A0A7J6NH69"/>
<dbReference type="Proteomes" id="UP000553632">
    <property type="component" value="Unassembled WGS sequence"/>
</dbReference>
<organism evidence="3 4">
    <name type="scientific">Perkinsus olseni</name>
    <name type="common">Perkinsus atlanticus</name>
    <dbReference type="NCBI Taxonomy" id="32597"/>
    <lineage>
        <taxon>Eukaryota</taxon>
        <taxon>Sar</taxon>
        <taxon>Alveolata</taxon>
        <taxon>Perkinsozoa</taxon>
        <taxon>Perkinsea</taxon>
        <taxon>Perkinsida</taxon>
        <taxon>Perkinsidae</taxon>
        <taxon>Perkinsus</taxon>
    </lineage>
</organism>
<feature type="domain" description="Ku70/Ku80 N-terminal alpha/beta" evidence="2">
    <location>
        <begin position="1"/>
        <end position="98"/>
    </location>
</feature>
<feature type="compositionally biased region" description="Basic and acidic residues" evidence="1">
    <location>
        <begin position="17"/>
        <end position="26"/>
    </location>
</feature>
<accession>A0A7J6NH69</accession>
<dbReference type="InterPro" id="IPR005161">
    <property type="entry name" value="Ku_N"/>
</dbReference>
<proteinExistence type="predicted"/>
<dbReference type="InterPro" id="IPR036465">
    <property type="entry name" value="vWFA_dom_sf"/>
</dbReference>
<dbReference type="Gene3D" id="3.40.50.410">
    <property type="entry name" value="von Willebrand factor, type A domain"/>
    <property type="match status" value="1"/>
</dbReference>
<feature type="region of interest" description="Disordered" evidence="1">
    <location>
        <begin position="6"/>
        <end position="26"/>
    </location>
</feature>
<feature type="non-terminal residue" evidence="3">
    <location>
        <position position="1"/>
    </location>
</feature>
<dbReference type="SUPFAM" id="SSF53300">
    <property type="entry name" value="vWA-like"/>
    <property type="match status" value="1"/>
</dbReference>
<sequence>RRVYIITNDDNPSGSPQERKAAETKALDVGENDTDIDLAVLGINCSEEAQEFDVMKFWANVIPLAEEIEESHDPKKFLENTRGIMEDLATVIRRKEYKVRSLNRCNLTFAGAPDYVAAVQV</sequence>
<evidence type="ECO:0000259" key="2">
    <source>
        <dbReference type="Pfam" id="PF03731"/>
    </source>
</evidence>
<reference evidence="3 4" key="1">
    <citation type="submission" date="2020-04" db="EMBL/GenBank/DDBJ databases">
        <title>Perkinsus olseni comparative genomics.</title>
        <authorList>
            <person name="Bogema D.R."/>
        </authorList>
    </citation>
    <scope>NUCLEOTIDE SEQUENCE [LARGE SCALE GENOMIC DNA]</scope>
    <source>
        <strain evidence="3 4">ATCC PRA-207</strain>
    </source>
</reference>
<evidence type="ECO:0000313" key="4">
    <source>
        <dbReference type="Proteomes" id="UP000553632"/>
    </source>
</evidence>
<feature type="non-terminal residue" evidence="3">
    <location>
        <position position="121"/>
    </location>
</feature>
<name>A0A7J6NH69_PEROL</name>
<evidence type="ECO:0000313" key="3">
    <source>
        <dbReference type="EMBL" id="KAF4682401.1"/>
    </source>
</evidence>
<gene>
    <name evidence="3" type="primary">XRCC6_8</name>
    <name evidence="3" type="ORF">FOZ63_018305</name>
</gene>
<keyword evidence="4" id="KW-1185">Reference proteome</keyword>
<dbReference type="EMBL" id="JABANO010040790">
    <property type="protein sequence ID" value="KAF4682401.1"/>
    <property type="molecule type" value="Genomic_DNA"/>
</dbReference>